<feature type="region of interest" description="Disordered" evidence="1">
    <location>
        <begin position="377"/>
        <end position="398"/>
    </location>
</feature>
<feature type="compositionally biased region" description="Low complexity" evidence="1">
    <location>
        <begin position="386"/>
        <end position="398"/>
    </location>
</feature>
<reference evidence="2" key="1">
    <citation type="submission" date="2023-03" db="EMBL/GenBank/DDBJ databases">
        <title>Edaphobacter sp.</title>
        <authorList>
            <person name="Huber K.J."/>
            <person name="Papendorf J."/>
            <person name="Pilke C."/>
            <person name="Bunk B."/>
            <person name="Sproeer C."/>
            <person name="Pester M."/>
        </authorList>
    </citation>
    <scope>NUCLEOTIDE SEQUENCE</scope>
    <source>
        <strain evidence="2">DSM 110680</strain>
    </source>
</reference>
<name>A0AAU7DQC6_9BACT</name>
<sequence length="398" mass="44521">MTLLRKDKAIRRIGLLLVFLLATELTARASEPTTIVQLEETLAADHGKSDKDVAKQLGKLELSERLSTLRLEKLQAGLPGEKSRQALLVLADTSAFQNLPAGEIPKLASPDRDTQGTILNKATDYIRQTLPRLPNFIVSRNTNRFENLKVDYVGGAVAVVEDQPFHFTNTTKETVTYRDGAEAVVLSPNHPEHQRGLYNWGVFGPLLQIVVTDIFSGKMGWGHWEQVRNGAMAVFRYSVPQDQSHYEVKYCCFSNTNSWHIFEMHPSYHGEISVDPDTGAILRLTIQTDIPSNHPIYRADVLVEYAPVEIAGQQYVCPTKSVSISRAMNRVNVQQGQCADYNCRPDAYVYPKNTAVNDTVYHSYHIFRSEMRILPTEDSDVEGVSPQPAQPAVTTPQP</sequence>
<accession>A0AAU7DQC6</accession>
<dbReference type="RefSeq" id="WP_348264481.1">
    <property type="nucleotide sequence ID" value="NZ_CP121196.1"/>
</dbReference>
<organism evidence="2">
    <name type="scientific">Telmatobacter sp. DSM 110680</name>
    <dbReference type="NCBI Taxonomy" id="3036704"/>
    <lineage>
        <taxon>Bacteria</taxon>
        <taxon>Pseudomonadati</taxon>
        <taxon>Acidobacteriota</taxon>
        <taxon>Terriglobia</taxon>
        <taxon>Terriglobales</taxon>
        <taxon>Acidobacteriaceae</taxon>
        <taxon>Telmatobacter</taxon>
    </lineage>
</organism>
<proteinExistence type="predicted"/>
<evidence type="ECO:0000256" key="1">
    <source>
        <dbReference type="SAM" id="MobiDB-lite"/>
    </source>
</evidence>
<dbReference type="AlphaFoldDB" id="A0AAU7DQC6"/>
<gene>
    <name evidence="2" type="ORF">P8935_08090</name>
</gene>
<evidence type="ECO:0000313" key="2">
    <source>
        <dbReference type="EMBL" id="XBH19265.1"/>
    </source>
</evidence>
<dbReference type="EMBL" id="CP121196">
    <property type="protein sequence ID" value="XBH19265.1"/>
    <property type="molecule type" value="Genomic_DNA"/>
</dbReference>
<protein>
    <submittedName>
        <fullName evidence="2">Uncharacterized protein</fullName>
    </submittedName>
</protein>